<evidence type="ECO:0000313" key="1">
    <source>
        <dbReference type="EMBL" id="ACV09914.1"/>
    </source>
</evidence>
<dbReference type="HOGENOM" id="CLU_3234733_0_0_11"/>
<sequence>MKRHLPALLTILLIIATLLIWAGLAHVLQIPLCDPALPLEECTP</sequence>
<dbReference type="Proteomes" id="UP000000628">
    <property type="component" value="Chromosome"/>
</dbReference>
<keyword evidence="2" id="KW-1185">Reference proteome</keyword>
<protein>
    <submittedName>
        <fullName evidence="1">Uncharacterized protein</fullName>
    </submittedName>
</protein>
<accession>C7R226</accession>
<dbReference type="EMBL" id="CP001706">
    <property type="protein sequence ID" value="ACV09914.1"/>
    <property type="molecule type" value="Genomic_DNA"/>
</dbReference>
<evidence type="ECO:0000313" key="2">
    <source>
        <dbReference type="Proteomes" id="UP000000628"/>
    </source>
</evidence>
<dbReference type="KEGG" id="jde:Jden_2279"/>
<reference evidence="1 2" key="1">
    <citation type="journal article" date="2009" name="Stand. Genomic Sci.">
        <title>Complete genome sequence of Jonesia denitrificans type strain (Prevot 55134).</title>
        <authorList>
            <person name="Pukall R."/>
            <person name="Gehrich-Schroter G."/>
            <person name="Lapidus A."/>
            <person name="Nolan M."/>
            <person name="Glavina Del Rio T."/>
            <person name="Lucas S."/>
            <person name="Chen F."/>
            <person name="Tice H."/>
            <person name="Pitluck S."/>
            <person name="Cheng J.F."/>
            <person name="Copeland A."/>
            <person name="Saunders E."/>
            <person name="Brettin T."/>
            <person name="Detter J.C."/>
            <person name="Bruce D."/>
            <person name="Goodwin L."/>
            <person name="Pati A."/>
            <person name="Ivanova N."/>
            <person name="Mavromatis K."/>
            <person name="Ovchinnikova G."/>
            <person name="Chen A."/>
            <person name="Palaniappan K."/>
            <person name="Land M."/>
            <person name="Hauser L."/>
            <person name="Chang Y.J."/>
            <person name="Jeffries C.D."/>
            <person name="Chain P."/>
            <person name="Goker M."/>
            <person name="Bristow J."/>
            <person name="Eisen J.A."/>
            <person name="Markowitz V."/>
            <person name="Hugenholtz P."/>
            <person name="Kyrpides N.C."/>
            <person name="Klenk H.P."/>
            <person name="Han C."/>
        </authorList>
    </citation>
    <scope>NUCLEOTIDE SEQUENCE [LARGE SCALE GENOMIC DNA]</scope>
    <source>
        <strain evidence="2">ATCC 14870 / DSM 20603 / BCRC 15368 / CIP 55.134 / JCM 11481 / NBRC 15587 / NCTC 10816 / Prevot 55134</strain>
    </source>
</reference>
<dbReference type="AlphaFoldDB" id="C7R226"/>
<name>C7R226_JONDD</name>
<proteinExistence type="predicted"/>
<organism evidence="1 2">
    <name type="scientific">Jonesia denitrificans (strain ATCC 14870 / DSM 20603 / BCRC 15368 / CIP 55.134 / JCM 11481 / NBRC 15587 / NCTC 10816 / Prevot 55134)</name>
    <name type="common">Listeria denitrificans</name>
    <dbReference type="NCBI Taxonomy" id="471856"/>
    <lineage>
        <taxon>Bacteria</taxon>
        <taxon>Bacillati</taxon>
        <taxon>Actinomycetota</taxon>
        <taxon>Actinomycetes</taxon>
        <taxon>Micrococcales</taxon>
        <taxon>Jonesiaceae</taxon>
        <taxon>Jonesia</taxon>
    </lineage>
</organism>
<gene>
    <name evidence="1" type="ordered locus">Jden_2279</name>
</gene>
<dbReference type="STRING" id="471856.Jden_2279"/>